<keyword evidence="8 11" id="KW-0720">Serine protease</keyword>
<evidence type="ECO:0000256" key="7">
    <source>
        <dbReference type="ARBA" id="ARBA00022801"/>
    </source>
</evidence>
<feature type="transmembrane region" description="Helical" evidence="11">
    <location>
        <begin position="147"/>
        <end position="171"/>
    </location>
</feature>
<evidence type="ECO:0000256" key="2">
    <source>
        <dbReference type="ARBA" id="ARBA00004141"/>
    </source>
</evidence>
<dbReference type="Pfam" id="PF01694">
    <property type="entry name" value="Rhomboid"/>
    <property type="match status" value="1"/>
</dbReference>
<dbReference type="PANTHER" id="PTHR22936">
    <property type="entry name" value="RHOMBOID-RELATED"/>
    <property type="match status" value="1"/>
</dbReference>
<evidence type="ECO:0000313" key="14">
    <source>
        <dbReference type="Proteomes" id="UP001470230"/>
    </source>
</evidence>
<keyword evidence="6 11" id="KW-0812">Transmembrane</keyword>
<feature type="transmembrane region" description="Helical" evidence="11">
    <location>
        <begin position="262"/>
        <end position="280"/>
    </location>
</feature>
<feature type="transmembrane region" description="Helical" evidence="11">
    <location>
        <begin position="236"/>
        <end position="256"/>
    </location>
</feature>
<reference evidence="13 14" key="1">
    <citation type="submission" date="2024-04" db="EMBL/GenBank/DDBJ databases">
        <title>Tritrichomonas musculus Genome.</title>
        <authorList>
            <person name="Alves-Ferreira E."/>
            <person name="Grigg M."/>
            <person name="Lorenzi H."/>
            <person name="Galac M."/>
        </authorList>
    </citation>
    <scope>NUCLEOTIDE SEQUENCE [LARGE SCALE GENOMIC DNA]</scope>
    <source>
        <strain evidence="13 14">EAF2021</strain>
    </source>
</reference>
<evidence type="ECO:0000313" key="13">
    <source>
        <dbReference type="EMBL" id="KAK8860169.1"/>
    </source>
</evidence>
<dbReference type="Proteomes" id="UP001470230">
    <property type="component" value="Unassembled WGS sequence"/>
</dbReference>
<name>A0ABR2IAZ4_9EUKA</name>
<keyword evidence="9 11" id="KW-1133">Transmembrane helix</keyword>
<evidence type="ECO:0000256" key="11">
    <source>
        <dbReference type="RuleBase" id="RU362115"/>
    </source>
</evidence>
<feature type="domain" description="Peptidase S54 rhomboid" evidence="12">
    <location>
        <begin position="142"/>
        <end position="281"/>
    </location>
</feature>
<dbReference type="InterPro" id="IPR002610">
    <property type="entry name" value="Peptidase_S54_rhomboid-like"/>
</dbReference>
<dbReference type="EC" id="3.4.21.105" evidence="4"/>
<evidence type="ECO:0000256" key="1">
    <source>
        <dbReference type="ARBA" id="ARBA00000156"/>
    </source>
</evidence>
<keyword evidence="10 11" id="KW-0472">Membrane</keyword>
<dbReference type="InterPro" id="IPR035952">
    <property type="entry name" value="Rhomboid-like_sf"/>
</dbReference>
<dbReference type="SUPFAM" id="SSF144091">
    <property type="entry name" value="Rhomboid-like"/>
    <property type="match status" value="1"/>
</dbReference>
<evidence type="ECO:0000259" key="12">
    <source>
        <dbReference type="Pfam" id="PF01694"/>
    </source>
</evidence>
<comment type="subcellular location">
    <subcellularLocation>
        <location evidence="2 11">Membrane</location>
        <topology evidence="2 11">Multi-pass membrane protein</topology>
    </subcellularLocation>
</comment>
<comment type="similarity">
    <text evidence="3 11">Belongs to the peptidase S54 family.</text>
</comment>
<dbReference type="EMBL" id="JAPFFF010000018">
    <property type="protein sequence ID" value="KAK8860169.1"/>
    <property type="molecule type" value="Genomic_DNA"/>
</dbReference>
<keyword evidence="14" id="KW-1185">Reference proteome</keyword>
<evidence type="ECO:0000256" key="9">
    <source>
        <dbReference type="ARBA" id="ARBA00022989"/>
    </source>
</evidence>
<evidence type="ECO:0000256" key="3">
    <source>
        <dbReference type="ARBA" id="ARBA00009045"/>
    </source>
</evidence>
<comment type="function">
    <text evidence="11">Serine protease involved in intramembrane proteolysis.</text>
</comment>
<feature type="transmembrane region" description="Helical" evidence="11">
    <location>
        <begin position="93"/>
        <end position="112"/>
    </location>
</feature>
<evidence type="ECO:0000256" key="10">
    <source>
        <dbReference type="ARBA" id="ARBA00023136"/>
    </source>
</evidence>
<protein>
    <recommendedName>
        <fullName evidence="4">rhomboid protease</fullName>
        <ecNumber evidence="4">3.4.21.105</ecNumber>
    </recommendedName>
</protein>
<dbReference type="Gene3D" id="1.20.1540.10">
    <property type="entry name" value="Rhomboid-like"/>
    <property type="match status" value="1"/>
</dbReference>
<keyword evidence="5 11" id="KW-0645">Protease</keyword>
<evidence type="ECO:0000256" key="6">
    <source>
        <dbReference type="ARBA" id="ARBA00022692"/>
    </source>
</evidence>
<gene>
    <name evidence="13" type="ORF">M9Y10_011833</name>
</gene>
<dbReference type="InterPro" id="IPR022764">
    <property type="entry name" value="Peptidase_S54_rhomboid_dom"/>
</dbReference>
<keyword evidence="7 11" id="KW-0378">Hydrolase</keyword>
<organism evidence="13 14">
    <name type="scientific">Tritrichomonas musculus</name>
    <dbReference type="NCBI Taxonomy" id="1915356"/>
    <lineage>
        <taxon>Eukaryota</taxon>
        <taxon>Metamonada</taxon>
        <taxon>Parabasalia</taxon>
        <taxon>Tritrichomonadida</taxon>
        <taxon>Tritrichomonadidae</taxon>
        <taxon>Tritrichomonas</taxon>
    </lineage>
</organism>
<comment type="caution">
    <text evidence="13">The sequence shown here is derived from an EMBL/GenBank/DDBJ whole genome shotgun (WGS) entry which is preliminary data.</text>
</comment>
<evidence type="ECO:0000256" key="5">
    <source>
        <dbReference type="ARBA" id="ARBA00022670"/>
    </source>
</evidence>
<proteinExistence type="inferred from homology"/>
<feature type="transmembrane region" description="Helical" evidence="11">
    <location>
        <begin position="292"/>
        <end position="316"/>
    </location>
</feature>
<evidence type="ECO:0000256" key="4">
    <source>
        <dbReference type="ARBA" id="ARBA00013039"/>
    </source>
</evidence>
<dbReference type="PANTHER" id="PTHR22936:SF69">
    <property type="entry name" value="RHOMBOID-LIKE PROTEIN"/>
    <property type="match status" value="1"/>
</dbReference>
<accession>A0ABR2IAZ4</accession>
<sequence>MDVMLDPVQNQDQDSLKFNENTRFIVSSDQLVSLSQADLNLPLEVCQGFWTVNTYNQRLITPSDRLFISYFPLLIGPCCTPIRLRDFLRIFKMFTFWLILGQIAYYLYLIMITKTPTDIFSVDRYILEEYGILHPSRIKYKHEYWRIFSAILIHNCAQQLVINFFLEMIFVLPREACWKTYRLVPIFILSSICGNFTNLCFKPNGKSTGPASAIFGVFGAFVSSYLVIVRKLSWKHCIGVLVMICFIIALLIVAGTQEASENIGLAGGFIYGIFIGLAIFSKNSDDKKRTTACLIIGIVGSVVLIVFPIICFLFEIRVKKE</sequence>
<comment type="catalytic activity">
    <reaction evidence="1 11">
        <text>Cleaves type-1 transmembrane domains using a catalytic dyad composed of serine and histidine that are contributed by different transmembrane domains.</text>
        <dbReference type="EC" id="3.4.21.105"/>
    </reaction>
</comment>
<feature type="transmembrane region" description="Helical" evidence="11">
    <location>
        <begin position="211"/>
        <end position="229"/>
    </location>
</feature>
<feature type="transmembrane region" description="Helical" evidence="11">
    <location>
        <begin position="183"/>
        <end position="199"/>
    </location>
</feature>
<evidence type="ECO:0000256" key="8">
    <source>
        <dbReference type="ARBA" id="ARBA00022825"/>
    </source>
</evidence>